<dbReference type="Gene3D" id="1.20.1720.10">
    <property type="entry name" value="Multidrug resistance protein D"/>
    <property type="match status" value="1"/>
</dbReference>
<dbReference type="InterPro" id="IPR020846">
    <property type="entry name" value="MFS_dom"/>
</dbReference>
<organism evidence="7 8">
    <name type="scientific">Plantactinospora solaniradicis</name>
    <dbReference type="NCBI Taxonomy" id="1723736"/>
    <lineage>
        <taxon>Bacteria</taxon>
        <taxon>Bacillati</taxon>
        <taxon>Actinomycetota</taxon>
        <taxon>Actinomycetes</taxon>
        <taxon>Micromonosporales</taxon>
        <taxon>Micromonosporaceae</taxon>
        <taxon>Plantactinospora</taxon>
    </lineage>
</organism>
<accession>A0ABW1K803</accession>
<evidence type="ECO:0000256" key="5">
    <source>
        <dbReference type="SAM" id="Phobius"/>
    </source>
</evidence>
<feature type="transmembrane region" description="Helical" evidence="5">
    <location>
        <begin position="24"/>
        <end position="46"/>
    </location>
</feature>
<gene>
    <name evidence="7" type="ORF">ACFP2T_09345</name>
</gene>
<feature type="transmembrane region" description="Helical" evidence="5">
    <location>
        <begin position="58"/>
        <end position="84"/>
    </location>
</feature>
<reference evidence="8" key="1">
    <citation type="journal article" date="2019" name="Int. J. Syst. Evol. Microbiol.">
        <title>The Global Catalogue of Microorganisms (GCM) 10K type strain sequencing project: providing services to taxonomists for standard genome sequencing and annotation.</title>
        <authorList>
            <consortium name="The Broad Institute Genomics Platform"/>
            <consortium name="The Broad Institute Genome Sequencing Center for Infectious Disease"/>
            <person name="Wu L."/>
            <person name="Ma J."/>
        </authorList>
    </citation>
    <scope>NUCLEOTIDE SEQUENCE [LARGE SCALE GENOMIC DNA]</scope>
    <source>
        <strain evidence="8">ZS-35-S2</strain>
    </source>
</reference>
<comment type="caution">
    <text evidence="7">The sequence shown here is derived from an EMBL/GenBank/DDBJ whole genome shotgun (WGS) entry which is preliminary data.</text>
</comment>
<feature type="transmembrane region" description="Helical" evidence="5">
    <location>
        <begin position="180"/>
        <end position="203"/>
    </location>
</feature>
<feature type="domain" description="Major facilitator superfamily (MFS) profile" evidence="6">
    <location>
        <begin position="1"/>
        <end position="212"/>
    </location>
</feature>
<dbReference type="InterPro" id="IPR036259">
    <property type="entry name" value="MFS_trans_sf"/>
</dbReference>
<evidence type="ECO:0000259" key="6">
    <source>
        <dbReference type="PROSITE" id="PS50850"/>
    </source>
</evidence>
<evidence type="ECO:0000313" key="8">
    <source>
        <dbReference type="Proteomes" id="UP001596203"/>
    </source>
</evidence>
<dbReference type="Proteomes" id="UP001596203">
    <property type="component" value="Unassembled WGS sequence"/>
</dbReference>
<dbReference type="RefSeq" id="WP_377419727.1">
    <property type="nucleotide sequence ID" value="NZ_JBHSPR010000007.1"/>
</dbReference>
<evidence type="ECO:0000313" key="7">
    <source>
        <dbReference type="EMBL" id="MFC6016403.1"/>
    </source>
</evidence>
<feature type="transmembrane region" description="Helical" evidence="5">
    <location>
        <begin position="115"/>
        <end position="138"/>
    </location>
</feature>
<keyword evidence="2 5" id="KW-0812">Transmembrane</keyword>
<dbReference type="SUPFAM" id="SSF103473">
    <property type="entry name" value="MFS general substrate transporter"/>
    <property type="match status" value="1"/>
</dbReference>
<evidence type="ECO:0000256" key="4">
    <source>
        <dbReference type="ARBA" id="ARBA00023136"/>
    </source>
</evidence>
<keyword evidence="4 5" id="KW-0472">Membrane</keyword>
<name>A0ABW1K803_9ACTN</name>
<dbReference type="EMBL" id="JBHSPR010000007">
    <property type="protein sequence ID" value="MFC6016403.1"/>
    <property type="molecule type" value="Genomic_DNA"/>
</dbReference>
<feature type="transmembrane region" description="Helical" evidence="5">
    <location>
        <begin position="150"/>
        <end position="174"/>
    </location>
</feature>
<proteinExistence type="predicted"/>
<protein>
    <recommendedName>
        <fullName evidence="6">Major facilitator superfamily (MFS) profile domain-containing protein</fullName>
    </recommendedName>
</protein>
<feature type="transmembrane region" description="Helical" evidence="5">
    <location>
        <begin position="91"/>
        <end position="109"/>
    </location>
</feature>
<keyword evidence="8" id="KW-1185">Reference proteome</keyword>
<evidence type="ECO:0000256" key="2">
    <source>
        <dbReference type="ARBA" id="ARBA00022692"/>
    </source>
</evidence>
<keyword evidence="3 5" id="KW-1133">Transmembrane helix</keyword>
<evidence type="ECO:0000256" key="1">
    <source>
        <dbReference type="ARBA" id="ARBA00004651"/>
    </source>
</evidence>
<dbReference type="PROSITE" id="PS50850">
    <property type="entry name" value="MFS"/>
    <property type="match status" value="1"/>
</dbReference>
<sequence length="212" mass="21309">MTAPASGSVDAVAGHGSRDVAFPVWVLAGPTLAAWLGASLLTITVGPQWTSMRLDMQLSALAVVWVFLAYLLPALATAAVGFLVGGRWPTALVLPGISLLVLGALLTTFSPGGALLLVARAVTGLGAGLAWGVTAALVRQQPAGRNRTSWAIITGTVLALVVGPLFGALVSMAMSWRLPLLAAVPVAGVAFLAAAVSGIALLVSGDAGNRAR</sequence>
<evidence type="ECO:0000256" key="3">
    <source>
        <dbReference type="ARBA" id="ARBA00022989"/>
    </source>
</evidence>
<comment type="subcellular location">
    <subcellularLocation>
        <location evidence="1">Cell membrane</location>
        <topology evidence="1">Multi-pass membrane protein</topology>
    </subcellularLocation>
</comment>